<evidence type="ECO:0000256" key="1">
    <source>
        <dbReference type="SAM" id="MobiDB-lite"/>
    </source>
</evidence>
<proteinExistence type="predicted"/>
<accession>A0A8K1GG40</accession>
<protein>
    <submittedName>
        <fullName evidence="2">Uncharacterized protein</fullName>
    </submittedName>
</protein>
<reference evidence="2" key="1">
    <citation type="submission" date="2019-04" db="EMBL/GenBank/DDBJ databases">
        <title>Genome assembly of Zosterops borbonicus 15179.</title>
        <authorList>
            <person name="Leroy T."/>
            <person name="Anselmetti Y."/>
            <person name="Tilak M.-K."/>
            <person name="Nabholz B."/>
        </authorList>
    </citation>
    <scope>NUCLEOTIDE SEQUENCE</scope>
    <source>
        <strain evidence="2">HGM_15179</strain>
        <tissue evidence="2">Muscle</tissue>
    </source>
</reference>
<dbReference type="Proteomes" id="UP000796761">
    <property type="component" value="Unassembled WGS sequence"/>
</dbReference>
<feature type="region of interest" description="Disordered" evidence="1">
    <location>
        <begin position="1"/>
        <end position="26"/>
    </location>
</feature>
<evidence type="ECO:0000313" key="3">
    <source>
        <dbReference type="Proteomes" id="UP000796761"/>
    </source>
</evidence>
<dbReference type="EMBL" id="SWJQ01000268">
    <property type="protein sequence ID" value="TRZ17438.1"/>
    <property type="molecule type" value="Genomic_DNA"/>
</dbReference>
<name>A0A8K1GG40_9PASS</name>
<feature type="region of interest" description="Disordered" evidence="1">
    <location>
        <begin position="41"/>
        <end position="95"/>
    </location>
</feature>
<feature type="compositionally biased region" description="Basic and acidic residues" evidence="1">
    <location>
        <begin position="45"/>
        <end position="95"/>
    </location>
</feature>
<sequence>MQHHIYYEENELYPSQNQYNKSNEEGMPVLGHNLIATVNNLIFRATKEKREERREEKRGEERRGEEKRREEKRREEKRREEKRREEKRRDRSKKE</sequence>
<comment type="caution">
    <text evidence="2">The sequence shown here is derived from an EMBL/GenBank/DDBJ whole genome shotgun (WGS) entry which is preliminary data.</text>
</comment>
<keyword evidence="3" id="KW-1185">Reference proteome</keyword>
<gene>
    <name evidence="2" type="ORF">HGM15179_009692</name>
</gene>
<evidence type="ECO:0000313" key="2">
    <source>
        <dbReference type="EMBL" id="TRZ17438.1"/>
    </source>
</evidence>
<organism evidence="2 3">
    <name type="scientific">Zosterops borbonicus</name>
    <dbReference type="NCBI Taxonomy" id="364589"/>
    <lineage>
        <taxon>Eukaryota</taxon>
        <taxon>Metazoa</taxon>
        <taxon>Chordata</taxon>
        <taxon>Craniata</taxon>
        <taxon>Vertebrata</taxon>
        <taxon>Euteleostomi</taxon>
        <taxon>Archelosauria</taxon>
        <taxon>Archosauria</taxon>
        <taxon>Dinosauria</taxon>
        <taxon>Saurischia</taxon>
        <taxon>Theropoda</taxon>
        <taxon>Coelurosauria</taxon>
        <taxon>Aves</taxon>
        <taxon>Neognathae</taxon>
        <taxon>Neoaves</taxon>
        <taxon>Telluraves</taxon>
        <taxon>Australaves</taxon>
        <taxon>Passeriformes</taxon>
        <taxon>Sylvioidea</taxon>
        <taxon>Zosteropidae</taxon>
        <taxon>Zosterops</taxon>
    </lineage>
</organism>
<dbReference type="AlphaFoldDB" id="A0A8K1GG40"/>